<evidence type="ECO:0000313" key="14">
    <source>
        <dbReference type="EMBL" id="SHF88730.1"/>
    </source>
</evidence>
<dbReference type="AlphaFoldDB" id="A0A1M5FAU1"/>
<gene>
    <name evidence="14" type="ORF">SAMN05216361_0759</name>
</gene>
<evidence type="ECO:0000256" key="11">
    <source>
        <dbReference type="SAM" id="Coils"/>
    </source>
</evidence>
<dbReference type="RefSeq" id="WP_073317969.1">
    <property type="nucleotide sequence ID" value="NZ_FQWD01000001.1"/>
</dbReference>
<reference evidence="15" key="1">
    <citation type="submission" date="2016-11" db="EMBL/GenBank/DDBJ databases">
        <authorList>
            <person name="Varghese N."/>
            <person name="Submissions S."/>
        </authorList>
    </citation>
    <scope>NUCLEOTIDE SEQUENCE [LARGE SCALE GENOMIC DNA]</scope>
    <source>
        <strain evidence="15">CGMCC 1.8995</strain>
    </source>
</reference>
<feature type="coiled-coil region" evidence="11">
    <location>
        <begin position="265"/>
        <end position="317"/>
    </location>
</feature>
<evidence type="ECO:0000256" key="2">
    <source>
        <dbReference type="ARBA" id="ARBA00005318"/>
    </source>
</evidence>
<dbReference type="Gene3D" id="3.30.420.380">
    <property type="match status" value="1"/>
</dbReference>
<comment type="similarity">
    <text evidence="2 10">Belongs to the GSP L family.</text>
</comment>
<dbReference type="CDD" id="cd24017">
    <property type="entry name" value="ASKHA_T2SSL_N"/>
    <property type="match status" value="1"/>
</dbReference>
<evidence type="ECO:0000256" key="1">
    <source>
        <dbReference type="ARBA" id="ARBA00004377"/>
    </source>
</evidence>
<proteinExistence type="inferred from homology"/>
<dbReference type="Proteomes" id="UP000184520">
    <property type="component" value="Unassembled WGS sequence"/>
</dbReference>
<dbReference type="OrthoDB" id="7011844at2"/>
<dbReference type="GO" id="GO:0009276">
    <property type="term" value="C:Gram-negative-bacterium-type cell wall"/>
    <property type="evidence" value="ECO:0007669"/>
    <property type="project" value="InterPro"/>
</dbReference>
<dbReference type="GO" id="GO:0015627">
    <property type="term" value="C:type II protein secretion system complex"/>
    <property type="evidence" value="ECO:0007669"/>
    <property type="project" value="InterPro"/>
</dbReference>
<evidence type="ECO:0000256" key="3">
    <source>
        <dbReference type="ARBA" id="ARBA00022448"/>
    </source>
</evidence>
<evidence type="ECO:0000256" key="6">
    <source>
        <dbReference type="ARBA" id="ARBA00022692"/>
    </source>
</evidence>
<evidence type="ECO:0000313" key="15">
    <source>
        <dbReference type="Proteomes" id="UP000184520"/>
    </source>
</evidence>
<name>A0A1M5FAU1_9ALTE</name>
<keyword evidence="11" id="KW-0175">Coiled coil</keyword>
<keyword evidence="9" id="KW-0472">Membrane</keyword>
<evidence type="ECO:0000256" key="5">
    <source>
        <dbReference type="ARBA" id="ARBA00022519"/>
    </source>
</evidence>
<sequence length="400" mass="43882">MEQLVVRLGTTMSDPVHWVVWSTQDQDVIASGELPDASALASLTERTRLRKALVLVPGADVRLCQVDLPPKANRKILNAIPFMLEDELADDISELFFAFGPKTGNQQAVAIVSHEAVAQWRQWIEDAGFSCDTMLPDTLALPQPDDQHWSAIALGEQLIVRQGSWQGMQGETDFMTSVLAFQAKQIPEGVTVTALSDMDLHAVPNITVEADDSGLPPAGKLAKAALSASFNLLQGQYKVKKQHNQVWQFWRTPAILLGLVLVLTIGEKVLHLQQLEQQNDELSAQIDAVIKQGFPDLGTYRNARTRIEREMRELEQGGSGSSLLVMLAQLNNAFASSQVTPQTIRFDANRTEIRMQAEGKDFNALQAFKRGAEAAGFSVEEGAINNRDDKVIGTMAIKGA</sequence>
<evidence type="ECO:0000256" key="10">
    <source>
        <dbReference type="PIRNR" id="PIRNR015761"/>
    </source>
</evidence>
<evidence type="ECO:0000256" key="7">
    <source>
        <dbReference type="ARBA" id="ARBA00022927"/>
    </source>
</evidence>
<dbReference type="Gene3D" id="3.30.420.370">
    <property type="match status" value="1"/>
</dbReference>
<keyword evidence="5" id="KW-0997">Cell inner membrane</keyword>
<evidence type="ECO:0000256" key="9">
    <source>
        <dbReference type="ARBA" id="ARBA00023136"/>
    </source>
</evidence>
<dbReference type="PIRSF" id="PIRSF015761">
    <property type="entry name" value="Protein_L"/>
    <property type="match status" value="1"/>
</dbReference>
<dbReference type="SUPFAM" id="SSF53067">
    <property type="entry name" value="Actin-like ATPase domain"/>
    <property type="match status" value="2"/>
</dbReference>
<dbReference type="InterPro" id="IPR043129">
    <property type="entry name" value="ATPase_NBD"/>
</dbReference>
<dbReference type="Gene3D" id="3.30.1360.100">
    <property type="entry name" value="General secretion pathway protein M, EpsM"/>
    <property type="match status" value="1"/>
</dbReference>
<dbReference type="STRING" id="634436.SAMN05216361_0759"/>
<keyword evidence="3 10" id="KW-0813">Transport</keyword>
<evidence type="ECO:0000259" key="12">
    <source>
        <dbReference type="Pfam" id="PF05134"/>
    </source>
</evidence>
<dbReference type="GO" id="GO:0015628">
    <property type="term" value="P:protein secretion by the type II secretion system"/>
    <property type="evidence" value="ECO:0007669"/>
    <property type="project" value="InterPro"/>
</dbReference>
<keyword evidence="15" id="KW-1185">Reference proteome</keyword>
<organism evidence="14 15">
    <name type="scientific">Marisediminitalea aggregata</name>
    <dbReference type="NCBI Taxonomy" id="634436"/>
    <lineage>
        <taxon>Bacteria</taxon>
        <taxon>Pseudomonadati</taxon>
        <taxon>Pseudomonadota</taxon>
        <taxon>Gammaproteobacteria</taxon>
        <taxon>Alteromonadales</taxon>
        <taxon>Alteromonadaceae</taxon>
        <taxon>Marisediminitalea</taxon>
    </lineage>
</organism>
<keyword evidence="6" id="KW-0812">Transmembrane</keyword>
<dbReference type="InterPro" id="IPR007812">
    <property type="entry name" value="T2SS_protein-GspL"/>
</dbReference>
<evidence type="ECO:0000256" key="8">
    <source>
        <dbReference type="ARBA" id="ARBA00022989"/>
    </source>
</evidence>
<dbReference type="NCBIfam" id="TIGR01709">
    <property type="entry name" value="typeII_sec_gspL"/>
    <property type="match status" value="1"/>
</dbReference>
<dbReference type="EMBL" id="FQWD01000001">
    <property type="protein sequence ID" value="SHF88730.1"/>
    <property type="molecule type" value="Genomic_DNA"/>
</dbReference>
<evidence type="ECO:0000259" key="13">
    <source>
        <dbReference type="Pfam" id="PF12693"/>
    </source>
</evidence>
<dbReference type="Pfam" id="PF05134">
    <property type="entry name" value="T2SSL"/>
    <property type="match status" value="1"/>
</dbReference>
<evidence type="ECO:0000256" key="4">
    <source>
        <dbReference type="ARBA" id="ARBA00022475"/>
    </source>
</evidence>
<dbReference type="InterPro" id="IPR025691">
    <property type="entry name" value="GspL_pp_dom"/>
</dbReference>
<dbReference type="InterPro" id="IPR024230">
    <property type="entry name" value="GspL_cyto_dom"/>
</dbReference>
<feature type="domain" description="GspL periplasmic" evidence="13">
    <location>
        <begin position="247"/>
        <end position="398"/>
    </location>
</feature>
<dbReference type="Pfam" id="PF12693">
    <property type="entry name" value="GspL_C"/>
    <property type="match status" value="1"/>
</dbReference>
<protein>
    <recommendedName>
        <fullName evidence="10">Type II secretion system protein L</fullName>
        <shortName evidence="10">T2SS protein L</shortName>
    </recommendedName>
</protein>
<keyword evidence="8" id="KW-1133">Transmembrane helix</keyword>
<comment type="function">
    <text evidence="10">Inner membrane component of the type II secretion system required for the energy-dependent secretion of extracellular factors such as proteases and toxins from the periplasm.</text>
</comment>
<comment type="subcellular location">
    <subcellularLocation>
        <location evidence="1">Cell inner membrane</location>
        <topology evidence="1">Single-pass membrane protein</topology>
    </subcellularLocation>
</comment>
<accession>A0A1M5FAU1</accession>
<keyword evidence="7 10" id="KW-0653">Protein transport</keyword>
<keyword evidence="4" id="KW-1003">Cell membrane</keyword>
<feature type="domain" description="GspL cytoplasmic actin-ATPase-like" evidence="12">
    <location>
        <begin position="4"/>
        <end position="239"/>
    </location>
</feature>
<dbReference type="GO" id="GO:0005886">
    <property type="term" value="C:plasma membrane"/>
    <property type="evidence" value="ECO:0007669"/>
    <property type="project" value="UniProtKB-SubCell"/>
</dbReference>